<dbReference type="EC" id="2.5.1.18" evidence="4"/>
<comment type="similarity">
    <text evidence="1 4">Belongs to the GST superfamily. Kappa family.</text>
</comment>
<evidence type="ECO:0000256" key="4">
    <source>
        <dbReference type="PIRNR" id="PIRNR006386"/>
    </source>
</evidence>
<evidence type="ECO:0000313" key="7">
    <source>
        <dbReference type="EMBL" id="KXJ89688.1"/>
    </source>
</evidence>
<evidence type="ECO:0000259" key="6">
    <source>
        <dbReference type="Pfam" id="PF01323"/>
    </source>
</evidence>
<dbReference type="InterPro" id="IPR014440">
    <property type="entry name" value="HCCAis_GSTk"/>
</dbReference>
<dbReference type="PIRSF" id="PIRSF006386">
    <property type="entry name" value="HCCAis_GSTk"/>
    <property type="match status" value="1"/>
</dbReference>
<sequence>MPAARITLFFDVVSPFAYEAFHILRHDAVFKGVDVTLVPMFLGGLMKACGNSAPITVKNKDKWIMRERMRWARLFDVPMHDEVVSNFPPNTMHTMRALAAISDQQQLGQVVERLYDDFFVHRRAIETRDVFEPVLREVLGSEVAERVIGQAGDEGKAVLKANTDKAFEAGAFGAPWFVCTRGDGQTDCFWGVDHMGQLADFLGLEKPVAKGGWKALL</sequence>
<dbReference type="GO" id="GO:0005739">
    <property type="term" value="C:mitochondrion"/>
    <property type="evidence" value="ECO:0007669"/>
    <property type="project" value="TreeGrafter"/>
</dbReference>
<feature type="active site" description="Nucleophile" evidence="5">
    <location>
        <position position="14"/>
    </location>
</feature>
<dbReference type="GO" id="GO:0006749">
    <property type="term" value="P:glutathione metabolic process"/>
    <property type="evidence" value="ECO:0007669"/>
    <property type="project" value="TreeGrafter"/>
</dbReference>
<dbReference type="InterPro" id="IPR001853">
    <property type="entry name" value="DSBA-like_thioredoxin_dom"/>
</dbReference>
<dbReference type="Proteomes" id="UP000070501">
    <property type="component" value="Unassembled WGS sequence"/>
</dbReference>
<dbReference type="PANTHER" id="PTHR42943">
    <property type="entry name" value="GLUTATHIONE S-TRANSFERASE KAPPA"/>
    <property type="match status" value="1"/>
</dbReference>
<dbReference type="InterPro" id="IPR036249">
    <property type="entry name" value="Thioredoxin-like_sf"/>
</dbReference>
<dbReference type="InterPro" id="IPR051924">
    <property type="entry name" value="GST_Kappa/NadH"/>
</dbReference>
<evidence type="ECO:0000256" key="2">
    <source>
        <dbReference type="ARBA" id="ARBA00022679"/>
    </source>
</evidence>
<dbReference type="STRING" id="196109.A0A136IXU4"/>
<evidence type="ECO:0000256" key="1">
    <source>
        <dbReference type="ARBA" id="ARBA00006494"/>
    </source>
</evidence>
<name>A0A136IXU4_9PEZI</name>
<dbReference type="OrthoDB" id="4664297at2759"/>
<dbReference type="SUPFAM" id="SSF52833">
    <property type="entry name" value="Thioredoxin-like"/>
    <property type="match status" value="1"/>
</dbReference>
<reference evidence="8" key="1">
    <citation type="submission" date="2016-02" db="EMBL/GenBank/DDBJ databases">
        <title>Draft genome sequence of Microdochium bolleyi, a fungal endophyte of beachgrass.</title>
        <authorList>
            <consortium name="DOE Joint Genome Institute"/>
            <person name="David A.S."/>
            <person name="May G."/>
            <person name="Haridas S."/>
            <person name="Lim J."/>
            <person name="Wang M."/>
            <person name="Labutti K."/>
            <person name="Lipzen A."/>
            <person name="Barry K."/>
            <person name="Grigoriev I.V."/>
        </authorList>
    </citation>
    <scope>NUCLEOTIDE SEQUENCE [LARGE SCALE GENOMIC DNA]</scope>
    <source>
        <strain evidence="8">J235TASD1</strain>
    </source>
</reference>
<accession>A0A136IXU4</accession>
<dbReference type="FunFam" id="3.40.30.10:FF:000096">
    <property type="entry name" value="Glutathione S-transferase kappa"/>
    <property type="match status" value="1"/>
</dbReference>
<keyword evidence="2 4" id="KW-0808">Transferase</keyword>
<organism evidence="7 8">
    <name type="scientific">Microdochium bolleyi</name>
    <dbReference type="NCBI Taxonomy" id="196109"/>
    <lineage>
        <taxon>Eukaryota</taxon>
        <taxon>Fungi</taxon>
        <taxon>Dikarya</taxon>
        <taxon>Ascomycota</taxon>
        <taxon>Pezizomycotina</taxon>
        <taxon>Sordariomycetes</taxon>
        <taxon>Xylariomycetidae</taxon>
        <taxon>Xylariales</taxon>
        <taxon>Microdochiaceae</taxon>
        <taxon>Microdochium</taxon>
    </lineage>
</organism>
<dbReference type="Pfam" id="PF01323">
    <property type="entry name" value="DSBA"/>
    <property type="match status" value="1"/>
</dbReference>
<feature type="domain" description="DSBA-like thioredoxin" evidence="6">
    <location>
        <begin position="6"/>
        <end position="202"/>
    </location>
</feature>
<dbReference type="Gene3D" id="3.40.30.10">
    <property type="entry name" value="Glutaredoxin"/>
    <property type="match status" value="1"/>
</dbReference>
<evidence type="ECO:0000256" key="3">
    <source>
        <dbReference type="ARBA" id="ARBA00047960"/>
    </source>
</evidence>
<gene>
    <name evidence="7" type="ORF">Micbo1qcDRAFT_196494</name>
</gene>
<dbReference type="GO" id="GO:0004364">
    <property type="term" value="F:glutathione transferase activity"/>
    <property type="evidence" value="ECO:0007669"/>
    <property type="project" value="UniProtKB-UniRule"/>
</dbReference>
<dbReference type="InParanoid" id="A0A136IXU4"/>
<dbReference type="GO" id="GO:0005777">
    <property type="term" value="C:peroxisome"/>
    <property type="evidence" value="ECO:0007669"/>
    <property type="project" value="TreeGrafter"/>
</dbReference>
<dbReference type="EMBL" id="KQ964254">
    <property type="protein sequence ID" value="KXJ89688.1"/>
    <property type="molecule type" value="Genomic_DNA"/>
</dbReference>
<dbReference type="PANTHER" id="PTHR42943:SF2">
    <property type="entry name" value="GLUTATHIONE S-TRANSFERASE KAPPA 1"/>
    <property type="match status" value="1"/>
</dbReference>
<dbReference type="GO" id="GO:0004602">
    <property type="term" value="F:glutathione peroxidase activity"/>
    <property type="evidence" value="ECO:0007669"/>
    <property type="project" value="TreeGrafter"/>
</dbReference>
<evidence type="ECO:0000256" key="5">
    <source>
        <dbReference type="PIRSR" id="PIRSR006386-1"/>
    </source>
</evidence>
<protein>
    <recommendedName>
        <fullName evidence="4">Glutathione S-transferase kappa</fullName>
        <ecNumber evidence="4">2.5.1.18</ecNumber>
    </recommendedName>
</protein>
<dbReference type="AlphaFoldDB" id="A0A136IXU4"/>
<keyword evidence="8" id="KW-1185">Reference proteome</keyword>
<proteinExistence type="inferred from homology"/>
<evidence type="ECO:0000313" key="8">
    <source>
        <dbReference type="Proteomes" id="UP000070501"/>
    </source>
</evidence>
<comment type="catalytic activity">
    <reaction evidence="3 4">
        <text>RX + glutathione = an S-substituted glutathione + a halide anion + H(+)</text>
        <dbReference type="Rhea" id="RHEA:16437"/>
        <dbReference type="ChEBI" id="CHEBI:15378"/>
        <dbReference type="ChEBI" id="CHEBI:16042"/>
        <dbReference type="ChEBI" id="CHEBI:17792"/>
        <dbReference type="ChEBI" id="CHEBI:57925"/>
        <dbReference type="ChEBI" id="CHEBI:90779"/>
        <dbReference type="EC" id="2.5.1.18"/>
    </reaction>
</comment>